<dbReference type="PRINTS" id="PR00385">
    <property type="entry name" value="P450"/>
</dbReference>
<evidence type="ECO:0000256" key="4">
    <source>
        <dbReference type="ARBA" id="ARBA00023004"/>
    </source>
</evidence>
<accession>A0AAN6LYG1</accession>
<feature type="compositionally biased region" description="Basic and acidic residues" evidence="6">
    <location>
        <begin position="700"/>
        <end position="710"/>
    </location>
</feature>
<dbReference type="PRINTS" id="PR00463">
    <property type="entry name" value="EP450I"/>
</dbReference>
<evidence type="ECO:0000256" key="6">
    <source>
        <dbReference type="SAM" id="MobiDB-lite"/>
    </source>
</evidence>
<organism evidence="8 9">
    <name type="scientific">Pseudopithomyces chartarum</name>
    <dbReference type="NCBI Taxonomy" id="1892770"/>
    <lineage>
        <taxon>Eukaryota</taxon>
        <taxon>Fungi</taxon>
        <taxon>Dikarya</taxon>
        <taxon>Ascomycota</taxon>
        <taxon>Pezizomycotina</taxon>
        <taxon>Dothideomycetes</taxon>
        <taxon>Pleosporomycetidae</taxon>
        <taxon>Pleosporales</taxon>
        <taxon>Massarineae</taxon>
        <taxon>Didymosphaeriaceae</taxon>
        <taxon>Pseudopithomyces</taxon>
    </lineage>
</organism>
<evidence type="ECO:0000256" key="3">
    <source>
        <dbReference type="ARBA" id="ARBA00023002"/>
    </source>
</evidence>
<feature type="compositionally biased region" description="Polar residues" evidence="6">
    <location>
        <begin position="609"/>
        <end position="620"/>
    </location>
</feature>
<dbReference type="InterPro" id="IPR002401">
    <property type="entry name" value="Cyt_P450_E_grp-I"/>
</dbReference>
<evidence type="ECO:0000256" key="5">
    <source>
        <dbReference type="PIRSR" id="PIRSR602401-1"/>
    </source>
</evidence>
<keyword evidence="5" id="KW-0349">Heme</keyword>
<sequence length="1095" mass="120406">MLPTLILLLFLIAASLLLYKRSQYKPPKDLLPPPGPKGLPLIGNAHQLGTHPHRQIIKWARDHGEVYKIRLGMNTWYMLCSPEAVKEIMDRQSKDSSSRAPMPVASQALSGGLRFLFMEYGAEWRRLRADCDEVKEIYGIMNDFSTVAAPGAYLADTLPFLGKLPPSLQWWRKSLKPLFDRQANLWMSLFSSLKTQMETKQAPECFVKQLIESDYSAQGISELQAAFLAGSLIEAGSETTSAAINSALLYLSAYPDVQQKAWEELNRVIGLTRSPTFEDEENLPYIRAIIKETMRIRPVTNIGSPHYTTAPIVYKNMYIPANSIVALQQYPIHYDPSIFPEPSRYNPDRYLAFPEKSGIYAGGPAASRDHWNFGAGRRICSGLHLAENSMFIVLAKLLWAFEMKPPVDENGNEMDVDVSDEAFEVGGNTIPKPFKARWVRPPAMTTGPDTQDPGTYPPLEGTRTMDTDVAVDNRQNREGNDTSEVESSQAGAPTDLDSLFGPNRLSTSTPPAGINPSDASSPATGSDPTSAQGASPKTGSDQYGLSSSPVFRPGLTSTSGPDTEASPLAASDGSMPKITIQSTNRGPDGSQLGSSSPAQESFEPRYSPPNMSAVSSTLASPVTHCFSRPRHPHSVSPSDESSSSTDREDDTEVTPPAGLRVAGGISDTDPADEDGVDHDDEMGRVTYDGIYLDEWDVDDPDIHPETRDVSSLRASIARQATGESSEQDDSEDVMNPQTGGAHGFIIPKVDGITSVDKEDLDETLNSLPGDIDEHSQGGESALSPTPNHPRIRRASSPTGQSLASISGSGPATTPKGTHVRFATNVFPQETPFTRTMKYFKQLKDKENTPSKSRRNASLPEEIAQLAKDAQQEGLDDDKAMWDKYREIDFTPEDPVMEDEVAGDLIISGTPMKQGIFTLPPTHQVSGEPINNKEQTTTPMDKEKGTVYEVRIPGHYGDAFSLRFRSTSDSLERIASFIRRRGEDLEAEQEDLDLVVKQFLSEPWSYIVEEEDVRSELLEERTTTQSTASDHMDNDGHNKQLILYREDPVFIKVIGMLPEAMFWIVAKPVAHYTNKALDNVLQKLKRLALGKSSASE</sequence>
<feature type="binding site" description="axial binding residue" evidence="5">
    <location>
        <position position="380"/>
    </location>
    <ligand>
        <name>heme</name>
        <dbReference type="ChEBI" id="CHEBI:30413"/>
    </ligand>
    <ligandPart>
        <name>Fe</name>
        <dbReference type="ChEBI" id="CHEBI:18248"/>
    </ligandPart>
</feature>
<dbReference type="InterPro" id="IPR001128">
    <property type="entry name" value="Cyt_P450"/>
</dbReference>
<comment type="caution">
    <text evidence="8">The sequence shown here is derived from an EMBL/GenBank/DDBJ whole genome shotgun (WGS) entry which is preliminary data.</text>
</comment>
<feature type="compositionally biased region" description="Polar residues" evidence="6">
    <location>
        <begin position="579"/>
        <end position="599"/>
    </location>
</feature>
<dbReference type="GO" id="GO:0016705">
    <property type="term" value="F:oxidoreductase activity, acting on paired donors, with incorporation or reduction of molecular oxygen"/>
    <property type="evidence" value="ECO:0007669"/>
    <property type="project" value="InterPro"/>
</dbReference>
<name>A0AAN6LYG1_9PLEO</name>
<keyword evidence="3" id="KW-0560">Oxidoreductase</keyword>
<feature type="compositionally biased region" description="Polar residues" evidence="6">
    <location>
        <begin position="795"/>
        <end position="815"/>
    </location>
</feature>
<dbReference type="Gene3D" id="1.10.630.10">
    <property type="entry name" value="Cytochrome P450"/>
    <property type="match status" value="2"/>
</dbReference>
<dbReference type="Pfam" id="PF00067">
    <property type="entry name" value="p450"/>
    <property type="match status" value="2"/>
</dbReference>
<keyword evidence="2 5" id="KW-0479">Metal-binding</keyword>
<keyword evidence="7" id="KW-0732">Signal</keyword>
<dbReference type="InterPro" id="IPR050364">
    <property type="entry name" value="Cytochrome_P450_fung"/>
</dbReference>
<protein>
    <recommendedName>
        <fullName evidence="10">Cytochrome P450</fullName>
    </recommendedName>
</protein>
<comment type="cofactor">
    <cofactor evidence="5">
        <name>heme</name>
        <dbReference type="ChEBI" id="CHEBI:30413"/>
    </cofactor>
</comment>
<evidence type="ECO:0000256" key="2">
    <source>
        <dbReference type="ARBA" id="ARBA00022723"/>
    </source>
</evidence>
<dbReference type="InterPro" id="IPR036396">
    <property type="entry name" value="Cyt_P450_sf"/>
</dbReference>
<dbReference type="GO" id="GO:0004497">
    <property type="term" value="F:monooxygenase activity"/>
    <property type="evidence" value="ECO:0007669"/>
    <property type="project" value="InterPro"/>
</dbReference>
<dbReference type="GO" id="GO:0005506">
    <property type="term" value="F:iron ion binding"/>
    <property type="evidence" value="ECO:0007669"/>
    <property type="project" value="InterPro"/>
</dbReference>
<feature type="compositionally biased region" description="Low complexity" evidence="6">
    <location>
        <begin position="634"/>
        <end position="644"/>
    </location>
</feature>
<evidence type="ECO:0000313" key="8">
    <source>
        <dbReference type="EMBL" id="KAK3208392.1"/>
    </source>
</evidence>
<dbReference type="PANTHER" id="PTHR46300:SF11">
    <property type="entry name" value="OXIDOREDUCTASE, PUTATIVE-RELATED"/>
    <property type="match status" value="1"/>
</dbReference>
<evidence type="ECO:0000256" key="7">
    <source>
        <dbReference type="SAM" id="SignalP"/>
    </source>
</evidence>
<evidence type="ECO:0008006" key="10">
    <source>
        <dbReference type="Google" id="ProtNLM"/>
    </source>
</evidence>
<feature type="signal peptide" evidence="7">
    <location>
        <begin position="1"/>
        <end position="22"/>
    </location>
</feature>
<feature type="region of interest" description="Disordered" evidence="6">
    <location>
        <begin position="434"/>
        <end position="817"/>
    </location>
</feature>
<comment type="similarity">
    <text evidence="1">Belongs to the cytochrome P450 family.</text>
</comment>
<evidence type="ECO:0000313" key="9">
    <source>
        <dbReference type="Proteomes" id="UP001280581"/>
    </source>
</evidence>
<dbReference type="SUPFAM" id="SSF48264">
    <property type="entry name" value="Cytochrome P450"/>
    <property type="match status" value="1"/>
</dbReference>
<gene>
    <name evidence="8" type="ORF">GRF29_77g587128</name>
</gene>
<feature type="compositionally biased region" description="Polar residues" evidence="6">
    <location>
        <begin position="517"/>
        <end position="561"/>
    </location>
</feature>
<dbReference type="AlphaFoldDB" id="A0AAN6LYG1"/>
<proteinExistence type="inferred from homology"/>
<dbReference type="GO" id="GO:0020037">
    <property type="term" value="F:heme binding"/>
    <property type="evidence" value="ECO:0007669"/>
    <property type="project" value="InterPro"/>
</dbReference>
<dbReference type="EMBL" id="WVTA01000007">
    <property type="protein sequence ID" value="KAK3208392.1"/>
    <property type="molecule type" value="Genomic_DNA"/>
</dbReference>
<dbReference type="Proteomes" id="UP001280581">
    <property type="component" value="Unassembled WGS sequence"/>
</dbReference>
<reference evidence="8 9" key="1">
    <citation type="submission" date="2021-02" db="EMBL/GenBank/DDBJ databases">
        <title>Genome assembly of Pseudopithomyces chartarum.</title>
        <authorList>
            <person name="Jauregui R."/>
            <person name="Singh J."/>
            <person name="Voisey C."/>
        </authorList>
    </citation>
    <scope>NUCLEOTIDE SEQUENCE [LARGE SCALE GENOMIC DNA]</scope>
    <source>
        <strain evidence="8 9">AGR01</strain>
    </source>
</reference>
<feature type="compositionally biased region" description="Acidic residues" evidence="6">
    <location>
        <begin position="669"/>
        <end position="680"/>
    </location>
</feature>
<keyword evidence="9" id="KW-1185">Reference proteome</keyword>
<keyword evidence="4 5" id="KW-0408">Iron</keyword>
<dbReference type="CDD" id="cd11065">
    <property type="entry name" value="CYP64-like"/>
    <property type="match status" value="1"/>
</dbReference>
<dbReference type="PANTHER" id="PTHR46300">
    <property type="entry name" value="P450, PUTATIVE (EUROFUNG)-RELATED-RELATED"/>
    <property type="match status" value="1"/>
</dbReference>
<evidence type="ECO:0000256" key="1">
    <source>
        <dbReference type="ARBA" id="ARBA00010617"/>
    </source>
</evidence>
<feature type="chain" id="PRO_5042842704" description="Cytochrome P450" evidence="7">
    <location>
        <begin position="23"/>
        <end position="1095"/>
    </location>
</feature>